<dbReference type="OrthoDB" id="7950at2157"/>
<dbReference type="PANTHER" id="PTHR43082:SF3">
    <property type="entry name" value="FERREDOXIN-LIKE PROTEIN YDIT"/>
    <property type="match status" value="1"/>
</dbReference>
<dbReference type="PANTHER" id="PTHR43082">
    <property type="entry name" value="FERREDOXIN-LIKE"/>
    <property type="match status" value="1"/>
</dbReference>
<keyword evidence="2" id="KW-0479">Metal-binding</keyword>
<reference evidence="7" key="1">
    <citation type="submission" date="2018-05" db="EMBL/GenBank/DDBJ databases">
        <title>Complete Genome Sequences of Extremely Thermoacidophilic, Metal-Mobilizing Type-Strain Members of the Archaeal Family Sulfolobaceae: Acidianus brierleyi DSM-1651T, Acidianus sulfidivorans DSM-18786T, Metallosphaera hakonensis DSM-7519T, and Metallosphaera prunae DSM-10039T.</title>
        <authorList>
            <person name="Counts J.A."/>
            <person name="Kelly R.M."/>
        </authorList>
    </citation>
    <scope>NUCLEOTIDE SEQUENCE [LARGE SCALE GENOMIC DNA]</scope>
    <source>
        <strain evidence="7">HO1-1</strain>
    </source>
</reference>
<proteinExistence type="predicted"/>
<dbReference type="InterPro" id="IPR012206">
    <property type="entry name" value="Fd_FixX"/>
</dbReference>
<keyword evidence="4" id="KW-0408">Iron</keyword>
<organism evidence="7 8">
    <name type="scientific">Metallosphaera hakonensis JCM 8857 = DSM 7519</name>
    <dbReference type="NCBI Taxonomy" id="1293036"/>
    <lineage>
        <taxon>Archaea</taxon>
        <taxon>Thermoproteota</taxon>
        <taxon>Thermoprotei</taxon>
        <taxon>Sulfolobales</taxon>
        <taxon>Sulfolobaceae</taxon>
        <taxon>Metallosphaera</taxon>
    </lineage>
</organism>
<evidence type="ECO:0000256" key="1">
    <source>
        <dbReference type="ARBA" id="ARBA00022448"/>
    </source>
</evidence>
<dbReference type="EMBL" id="CP029287">
    <property type="protein sequence ID" value="AWR99120.1"/>
    <property type="molecule type" value="Genomic_DNA"/>
</dbReference>
<dbReference type="SUPFAM" id="SSF54862">
    <property type="entry name" value="4Fe-4S ferredoxins"/>
    <property type="match status" value="1"/>
</dbReference>
<evidence type="ECO:0000313" key="7">
    <source>
        <dbReference type="EMBL" id="AWR99120.1"/>
    </source>
</evidence>
<dbReference type="RefSeq" id="WP_054836656.1">
    <property type="nucleotide sequence ID" value="NZ_BBBA01000008.1"/>
</dbReference>
<dbReference type="InterPro" id="IPR017896">
    <property type="entry name" value="4Fe4S_Fe-S-bd"/>
</dbReference>
<dbReference type="GO" id="GO:0005506">
    <property type="term" value="F:iron ion binding"/>
    <property type="evidence" value="ECO:0007669"/>
    <property type="project" value="InterPro"/>
</dbReference>
<dbReference type="Pfam" id="PF25160">
    <property type="entry name" value="LdpA_Fe-S-bd"/>
    <property type="match status" value="1"/>
</dbReference>
<keyword evidence="8" id="KW-1185">Reference proteome</keyword>
<dbReference type="Proteomes" id="UP000247586">
    <property type="component" value="Chromosome"/>
</dbReference>
<evidence type="ECO:0000256" key="2">
    <source>
        <dbReference type="ARBA" id="ARBA00022723"/>
    </source>
</evidence>
<keyword evidence="3" id="KW-0249">Electron transport</keyword>
<sequence length="87" mass="9789">MDLIKRLSLNKYRVDKESHIRVNLDICRTCSEKPCIKVCPAGTYERSGDVIEVHYERCLECGAALVACPFSAITFKFPEGGVSFRFG</sequence>
<keyword evidence="1" id="KW-0813">Transport</keyword>
<dbReference type="InterPro" id="IPR057431">
    <property type="entry name" value="LdpA_Fe-S-bd"/>
</dbReference>
<keyword evidence="5" id="KW-0411">Iron-sulfur</keyword>
<evidence type="ECO:0000256" key="5">
    <source>
        <dbReference type="ARBA" id="ARBA00023014"/>
    </source>
</evidence>
<protein>
    <submittedName>
        <fullName evidence="7">4Fe-4S dicluster domain-containing protein</fullName>
    </submittedName>
</protein>
<dbReference type="STRING" id="1293036.GCA_001315825_01532"/>
<feature type="domain" description="4Fe-4S ferredoxin-type" evidence="6">
    <location>
        <begin position="49"/>
        <end position="78"/>
    </location>
</feature>
<evidence type="ECO:0000313" key="8">
    <source>
        <dbReference type="Proteomes" id="UP000247586"/>
    </source>
</evidence>
<dbReference type="Gene3D" id="3.30.70.20">
    <property type="match status" value="1"/>
</dbReference>
<gene>
    <name evidence="7" type="ORF">DFR87_04750</name>
</gene>
<dbReference type="GeneID" id="36834626"/>
<dbReference type="PIRSF" id="PIRSF036548">
    <property type="entry name" value="Fdx_FixX"/>
    <property type="match status" value="1"/>
</dbReference>
<dbReference type="GO" id="GO:0051536">
    <property type="term" value="F:iron-sulfur cluster binding"/>
    <property type="evidence" value="ECO:0007669"/>
    <property type="project" value="UniProtKB-KW"/>
</dbReference>
<evidence type="ECO:0000256" key="3">
    <source>
        <dbReference type="ARBA" id="ARBA00022982"/>
    </source>
</evidence>
<dbReference type="KEGG" id="mhk:DFR87_04750"/>
<evidence type="ECO:0000259" key="6">
    <source>
        <dbReference type="PROSITE" id="PS51379"/>
    </source>
</evidence>
<dbReference type="PROSITE" id="PS51379">
    <property type="entry name" value="4FE4S_FER_2"/>
    <property type="match status" value="1"/>
</dbReference>
<dbReference type="AlphaFoldDB" id="A0A2U9ISU1"/>
<accession>A0A2U9ISU1</accession>
<evidence type="ECO:0000256" key="4">
    <source>
        <dbReference type="ARBA" id="ARBA00023004"/>
    </source>
</evidence>
<name>A0A2U9ISU1_9CREN</name>